<accession>A0ACB8A4C9</accession>
<comment type="caution">
    <text evidence="1">The sequence shown here is derived from an EMBL/GenBank/DDBJ whole genome shotgun (WGS) entry which is preliminary data.</text>
</comment>
<organism evidence="1 2">
    <name type="scientific">Hygrophoropsis aurantiaca</name>
    <dbReference type="NCBI Taxonomy" id="72124"/>
    <lineage>
        <taxon>Eukaryota</taxon>
        <taxon>Fungi</taxon>
        <taxon>Dikarya</taxon>
        <taxon>Basidiomycota</taxon>
        <taxon>Agaricomycotina</taxon>
        <taxon>Agaricomycetes</taxon>
        <taxon>Agaricomycetidae</taxon>
        <taxon>Boletales</taxon>
        <taxon>Coniophorineae</taxon>
        <taxon>Hygrophoropsidaceae</taxon>
        <taxon>Hygrophoropsis</taxon>
    </lineage>
</organism>
<protein>
    <submittedName>
        <fullName evidence="1">Uncharacterized protein</fullName>
    </submittedName>
</protein>
<reference evidence="1" key="1">
    <citation type="journal article" date="2021" name="New Phytol.">
        <title>Evolutionary innovations through gain and loss of genes in the ectomycorrhizal Boletales.</title>
        <authorList>
            <person name="Wu G."/>
            <person name="Miyauchi S."/>
            <person name="Morin E."/>
            <person name="Kuo A."/>
            <person name="Drula E."/>
            <person name="Varga T."/>
            <person name="Kohler A."/>
            <person name="Feng B."/>
            <person name="Cao Y."/>
            <person name="Lipzen A."/>
            <person name="Daum C."/>
            <person name="Hundley H."/>
            <person name="Pangilinan J."/>
            <person name="Johnson J."/>
            <person name="Barry K."/>
            <person name="LaButti K."/>
            <person name="Ng V."/>
            <person name="Ahrendt S."/>
            <person name="Min B."/>
            <person name="Choi I.G."/>
            <person name="Park H."/>
            <person name="Plett J.M."/>
            <person name="Magnuson J."/>
            <person name="Spatafora J.W."/>
            <person name="Nagy L.G."/>
            <person name="Henrissat B."/>
            <person name="Grigoriev I.V."/>
            <person name="Yang Z.L."/>
            <person name="Xu J."/>
            <person name="Martin F.M."/>
        </authorList>
    </citation>
    <scope>NUCLEOTIDE SEQUENCE</scope>
    <source>
        <strain evidence="1">ATCC 28755</strain>
    </source>
</reference>
<sequence length="316" mass="34884">MADIQLLQSLQTGNYVAAAAGTVVIYDQVLAFSQELDFIWNRNWSLMTVLYLIAHHSGSVCTIGNAIWCTFTNDWTYSANLNMYLAVSWAQTIFLQAMRAILVIRVYALLNRSKKAAAFLATFYCLQATAAFAMAVLLTTPQVLHESLVSIDPAVGTVVAHIDTRFPAITAESLPLNITTVTVVFDTVLLFFALLAFGRHSLGAKRWDGGWSINMLVKTLVADHLMYFLCYLVWMSLTLVIDYNTEALTMTLVNRLYNISRALAVVAGPRMVISIREIENTTMRGGTMGGELSTIRFDIPELVTQSESAIEEGGGI</sequence>
<gene>
    <name evidence="1" type="ORF">BJ138DRAFT_427928</name>
</gene>
<evidence type="ECO:0000313" key="1">
    <source>
        <dbReference type="EMBL" id="KAH7907867.1"/>
    </source>
</evidence>
<dbReference type="EMBL" id="MU267863">
    <property type="protein sequence ID" value="KAH7907867.1"/>
    <property type="molecule type" value="Genomic_DNA"/>
</dbReference>
<proteinExistence type="predicted"/>
<dbReference type="Proteomes" id="UP000790377">
    <property type="component" value="Unassembled WGS sequence"/>
</dbReference>
<evidence type="ECO:0000313" key="2">
    <source>
        <dbReference type="Proteomes" id="UP000790377"/>
    </source>
</evidence>
<name>A0ACB8A4C9_9AGAM</name>
<keyword evidence="2" id="KW-1185">Reference proteome</keyword>